<dbReference type="Proteomes" id="UP000240661">
    <property type="component" value="Segment"/>
</dbReference>
<evidence type="ECO:0000313" key="1">
    <source>
        <dbReference type="EMBL" id="ATW58624.1"/>
    </source>
</evidence>
<protein>
    <submittedName>
        <fullName evidence="1">Uncharacterized protein</fullName>
    </submittedName>
</protein>
<reference evidence="1 2" key="1">
    <citation type="submission" date="2017-10" db="EMBL/GenBank/DDBJ databases">
        <authorList>
            <person name="Monti D.L."/>
            <person name="McPhail C.W."/>
            <person name="Foksinska A.M."/>
            <person name="Opsteen S.A."/>
            <person name="Casey K.N."/>
            <person name="Ali S.Y."/>
            <person name="Nguyen D.C."/>
            <person name="Vale K."/>
            <person name="Baghaei N."/>
            <person name="Pratt M.C."/>
            <person name="Page E.F."/>
            <person name="Gosain A.J."/>
            <person name="Castillo S.J."/>
            <person name="Mallepalli N.R."/>
            <person name="Thompson A.L."/>
            <person name="Presedo N.A."/>
            <person name="Murrell A.C."/>
            <person name="Sahawneh K.J."/>
            <person name="Saleeby D.P."/>
            <person name="Stoner T.H."/>
            <person name="Garlena R.A."/>
            <person name="Russell D.A."/>
            <person name="Pope W.H."/>
            <person name="Jacobs-Sera D."/>
            <person name="Hatfull G.F."/>
        </authorList>
    </citation>
    <scope>NUCLEOTIDE SEQUENCE [LARGE SCALE GENOMIC DNA]</scope>
</reference>
<proteinExistence type="predicted"/>
<dbReference type="EMBL" id="MG198777">
    <property type="protein sequence ID" value="ATW58624.1"/>
    <property type="molecule type" value="Genomic_DNA"/>
</dbReference>
<evidence type="ECO:0000313" key="2">
    <source>
        <dbReference type="Proteomes" id="UP000240661"/>
    </source>
</evidence>
<name>A0A2H4P8R9_9CAUD</name>
<accession>A0A2H4P8R9</accession>
<sequence length="23" mass="2743">MSQYEIISIAMRLQESLKDEEND</sequence>
<keyword evidence="2" id="KW-1185">Reference proteome</keyword>
<gene>
    <name evidence="1" type="ORF">SEA_DARWIN_71</name>
</gene>
<organism evidence="1 2">
    <name type="scientific">Corynebacterium phage Darwin</name>
    <dbReference type="NCBI Taxonomy" id="2047869"/>
    <lineage>
        <taxon>Viruses</taxon>
        <taxon>Duplodnaviria</taxon>
        <taxon>Heunggongvirae</taxon>
        <taxon>Uroviricota</taxon>
        <taxon>Caudoviricetes</taxon>
        <taxon>Zierdtviridae</taxon>
        <taxon>Toshachvirinae</taxon>
        <taxon>Ceetrepovirus</taxon>
        <taxon>Ceetrepovirus darwin</taxon>
        <taxon>Corynebacterium virus Darwin</taxon>
    </lineage>
</organism>